<evidence type="ECO:0000313" key="3">
    <source>
        <dbReference type="Proteomes" id="UP001596183"/>
    </source>
</evidence>
<accession>A0ABW0XXX9</accession>
<evidence type="ECO:0000313" key="2">
    <source>
        <dbReference type="EMBL" id="MFC5674558.1"/>
    </source>
</evidence>
<feature type="region of interest" description="Disordered" evidence="1">
    <location>
        <begin position="1"/>
        <end position="29"/>
    </location>
</feature>
<proteinExistence type="predicted"/>
<organism evidence="2 3">
    <name type="scientific">Streptomyces incanus</name>
    <dbReference type="NCBI Taxonomy" id="887453"/>
    <lineage>
        <taxon>Bacteria</taxon>
        <taxon>Bacillati</taxon>
        <taxon>Actinomycetota</taxon>
        <taxon>Actinomycetes</taxon>
        <taxon>Kitasatosporales</taxon>
        <taxon>Streptomycetaceae</taxon>
        <taxon>Streptomyces</taxon>
    </lineage>
</organism>
<dbReference type="RefSeq" id="WP_381218810.1">
    <property type="nucleotide sequence ID" value="NZ_JBHSPC010000118.1"/>
</dbReference>
<comment type="caution">
    <text evidence="2">The sequence shown here is derived from an EMBL/GenBank/DDBJ whole genome shotgun (WGS) entry which is preliminary data.</text>
</comment>
<reference evidence="3" key="1">
    <citation type="journal article" date="2019" name="Int. J. Syst. Evol. Microbiol.">
        <title>The Global Catalogue of Microorganisms (GCM) 10K type strain sequencing project: providing services to taxonomists for standard genome sequencing and annotation.</title>
        <authorList>
            <consortium name="The Broad Institute Genomics Platform"/>
            <consortium name="The Broad Institute Genome Sequencing Center for Infectious Disease"/>
            <person name="Wu L."/>
            <person name="Ma J."/>
        </authorList>
    </citation>
    <scope>NUCLEOTIDE SEQUENCE [LARGE SCALE GENOMIC DNA]</scope>
    <source>
        <strain evidence="3">JCM 13852</strain>
    </source>
</reference>
<keyword evidence="3" id="KW-1185">Reference proteome</keyword>
<dbReference type="EMBL" id="JBHSPC010000118">
    <property type="protein sequence ID" value="MFC5674558.1"/>
    <property type="molecule type" value="Genomic_DNA"/>
</dbReference>
<evidence type="ECO:0000256" key="1">
    <source>
        <dbReference type="SAM" id="MobiDB-lite"/>
    </source>
</evidence>
<feature type="compositionally biased region" description="Basic and acidic residues" evidence="1">
    <location>
        <begin position="1"/>
        <end position="17"/>
    </location>
</feature>
<gene>
    <name evidence="2" type="ORF">ACFP2V_32160</name>
</gene>
<protein>
    <submittedName>
        <fullName evidence="2">Uncharacterized protein</fullName>
    </submittedName>
</protein>
<dbReference type="Proteomes" id="UP001596183">
    <property type="component" value="Unassembled WGS sequence"/>
</dbReference>
<name>A0ABW0XXX9_9ACTN</name>
<sequence length="91" mass="10170">MRIERRGLDRIGVRGRDGTAPPQPPARPTALVVPDYGRAGLDVAHEFFALIDEGVRPAIVTKERADDDAYPKRRGITELREVAPCPVRRLR</sequence>